<keyword evidence="11" id="KW-1015">Disulfide bond</keyword>
<sequence>MSLNRGTIFMSQKFDVVVIGAGPGGYVAAIKAAQLGLSTACIEKYTDKEGKLALGGTCLNVGCIPSKALLDSSWKFHEAQDGFAIHGINHAGVTMDVPAMVGRKANIVKGLTSGVATLFKANGVTSLQGHGKLLAGKKVEITKPDGSTEIIEAENVILAPGSRPIDIPPAPVDQNVIVDSTGALEFQAVPKRLGVIGAGVIGLELGSVWSRLGSEVTVLEALDTFLLAADTAVSKEALKTLTKQGLDIKLGARVTGSKVNGEEVVVNYTDKDGEKTITFDKLIVAVGRRPVTTDLLASDSGVNIDERGFIHVDDHCATTVPGVYAIGDVVRGMMLAHKASEEGIMVVERIKGHKTQMNYDLIPSVIYTHPEIAWVGKNEQQLKAEGVEVNVGTFPFAASGRAMAANDTGGFVKVIADAKTDRVLGVHVIGPSAAELVQQGAIGMEFGTSAEDLGMMVFSHPTLSEALHEAALAVNGGAIHIANKKKR</sequence>
<evidence type="ECO:0000256" key="10">
    <source>
        <dbReference type="ARBA" id="ARBA00023027"/>
    </source>
</evidence>
<evidence type="ECO:0000256" key="2">
    <source>
        <dbReference type="ARBA" id="ARBA00007532"/>
    </source>
</evidence>
<gene>
    <name evidence="20" type="ORF">ALQ29_100120</name>
</gene>
<dbReference type="EC" id="1.8.1.4" evidence="4 17"/>
<proteinExistence type="inferred from homology"/>
<dbReference type="InterPro" id="IPR001100">
    <property type="entry name" value="Pyr_nuc-diS_OxRdtase"/>
</dbReference>
<dbReference type="GO" id="GO:0006103">
    <property type="term" value="P:2-oxoglutarate metabolic process"/>
    <property type="evidence" value="ECO:0007669"/>
    <property type="project" value="TreeGrafter"/>
</dbReference>
<evidence type="ECO:0000256" key="14">
    <source>
        <dbReference type="PIRSR" id="PIRSR000350-2"/>
    </source>
</evidence>
<dbReference type="SUPFAM" id="SSF51905">
    <property type="entry name" value="FAD/NAD(P)-binding domain"/>
    <property type="match status" value="1"/>
</dbReference>
<evidence type="ECO:0000256" key="15">
    <source>
        <dbReference type="PIRSR" id="PIRSR000350-3"/>
    </source>
</evidence>
<keyword evidence="12 17" id="KW-0676">Redox-active center</keyword>
<evidence type="ECO:0000256" key="9">
    <source>
        <dbReference type="ARBA" id="ARBA00023002"/>
    </source>
</evidence>
<dbReference type="PRINTS" id="PR00368">
    <property type="entry name" value="FADPNR"/>
</dbReference>
<evidence type="ECO:0000256" key="13">
    <source>
        <dbReference type="ARBA" id="ARBA00049187"/>
    </source>
</evidence>
<evidence type="ECO:0000259" key="19">
    <source>
        <dbReference type="Pfam" id="PF07992"/>
    </source>
</evidence>
<evidence type="ECO:0000259" key="18">
    <source>
        <dbReference type="Pfam" id="PF02852"/>
    </source>
</evidence>
<evidence type="ECO:0000256" key="12">
    <source>
        <dbReference type="ARBA" id="ARBA00023284"/>
    </source>
</evidence>
<comment type="subunit">
    <text evidence="3">Homodimer.</text>
</comment>
<dbReference type="Gene3D" id="3.30.390.30">
    <property type="match status" value="1"/>
</dbReference>
<feature type="binding site" evidence="15">
    <location>
        <begin position="334"/>
        <end position="337"/>
    </location>
    <ligand>
        <name>FAD</name>
        <dbReference type="ChEBI" id="CHEBI:57692"/>
    </ligand>
</feature>
<comment type="subcellular location">
    <subcellularLocation>
        <location evidence="1">Cytoplasm</location>
    </subcellularLocation>
</comment>
<comment type="miscellaneous">
    <text evidence="17">The active site is a redox-active disulfide bond.</text>
</comment>
<evidence type="ECO:0000256" key="7">
    <source>
        <dbReference type="ARBA" id="ARBA00022630"/>
    </source>
</evidence>
<dbReference type="SUPFAM" id="SSF55424">
    <property type="entry name" value="FAD/NAD-linked reductases, dimerisation (C-terminal) domain"/>
    <property type="match status" value="1"/>
</dbReference>
<feature type="active site" description="Proton acceptor" evidence="14">
    <location>
        <position position="460"/>
    </location>
</feature>
<dbReference type="InterPro" id="IPR050151">
    <property type="entry name" value="Class-I_Pyr_Nuc-Dis_Oxidored"/>
</dbReference>
<evidence type="ECO:0000256" key="8">
    <source>
        <dbReference type="ARBA" id="ARBA00022827"/>
    </source>
</evidence>
<feature type="binding site" evidence="15">
    <location>
        <position position="328"/>
    </location>
    <ligand>
        <name>FAD</name>
        <dbReference type="ChEBI" id="CHEBI:57692"/>
    </ligand>
</feature>
<dbReference type="InterPro" id="IPR036188">
    <property type="entry name" value="FAD/NAD-bd_sf"/>
</dbReference>
<keyword evidence="8 15" id="KW-0274">FAD</keyword>
<dbReference type="Pfam" id="PF02852">
    <property type="entry name" value="Pyr_redox_dim"/>
    <property type="match status" value="1"/>
</dbReference>
<evidence type="ECO:0000256" key="5">
    <source>
        <dbReference type="ARBA" id="ARBA00016961"/>
    </source>
</evidence>
<evidence type="ECO:0000313" key="20">
    <source>
        <dbReference type="EMBL" id="RMP11079.1"/>
    </source>
</evidence>
<feature type="binding site" evidence="15">
    <location>
        <position position="220"/>
    </location>
    <ligand>
        <name>NAD(+)</name>
        <dbReference type="ChEBI" id="CHEBI:57540"/>
    </ligand>
</feature>
<keyword evidence="21" id="KW-1185">Reference proteome</keyword>
<feature type="binding site" evidence="15">
    <location>
        <position position="67"/>
    </location>
    <ligand>
        <name>FAD</name>
        <dbReference type="ChEBI" id="CHEBI:57692"/>
    </ligand>
</feature>
<comment type="cofactor">
    <cofactor evidence="15 17">
        <name>FAD</name>
        <dbReference type="ChEBI" id="CHEBI:57692"/>
    </cofactor>
    <text evidence="15 17">Binds 1 FAD per subunit.</text>
</comment>
<evidence type="ECO:0000256" key="3">
    <source>
        <dbReference type="ARBA" id="ARBA00011738"/>
    </source>
</evidence>
<evidence type="ECO:0000256" key="6">
    <source>
        <dbReference type="ARBA" id="ARBA00022490"/>
    </source>
</evidence>
<dbReference type="InterPro" id="IPR004099">
    <property type="entry name" value="Pyr_nucl-diS_OxRdtase_dimer"/>
</dbReference>
<dbReference type="Pfam" id="PF07992">
    <property type="entry name" value="Pyr_redox_2"/>
    <property type="match status" value="1"/>
</dbReference>
<evidence type="ECO:0000256" key="16">
    <source>
        <dbReference type="PIRSR" id="PIRSR000350-4"/>
    </source>
</evidence>
<name>A0A3M3WAU0_PSEMA</name>
<accession>A0A3M3WAU0</accession>
<keyword evidence="10 15" id="KW-0520">NAD</keyword>
<dbReference type="Gene3D" id="3.50.50.60">
    <property type="entry name" value="FAD/NAD(P)-binding domain"/>
    <property type="match status" value="2"/>
</dbReference>
<evidence type="ECO:0000256" key="4">
    <source>
        <dbReference type="ARBA" id="ARBA00012608"/>
    </source>
</evidence>
<dbReference type="GO" id="GO:0005737">
    <property type="term" value="C:cytoplasm"/>
    <property type="evidence" value="ECO:0007669"/>
    <property type="project" value="UniProtKB-SubCell"/>
</dbReference>
<keyword evidence="6" id="KW-0963">Cytoplasm</keyword>
<dbReference type="PIRSF" id="PIRSF000350">
    <property type="entry name" value="Mercury_reductase_MerA"/>
    <property type="match status" value="1"/>
</dbReference>
<dbReference type="FunFam" id="3.30.390.30:FF:000001">
    <property type="entry name" value="Dihydrolipoyl dehydrogenase"/>
    <property type="match status" value="1"/>
</dbReference>
<dbReference type="GO" id="GO:0004148">
    <property type="term" value="F:dihydrolipoyl dehydrogenase (NADH) activity"/>
    <property type="evidence" value="ECO:0007669"/>
    <property type="project" value="UniProtKB-EC"/>
</dbReference>
<dbReference type="InterPro" id="IPR006258">
    <property type="entry name" value="Lipoamide_DH"/>
</dbReference>
<feature type="binding site" evidence="15">
    <location>
        <position position="287"/>
    </location>
    <ligand>
        <name>NAD(+)</name>
        <dbReference type="ChEBI" id="CHEBI:57540"/>
    </ligand>
</feature>
<feature type="domain" description="FAD/NAD(P)-binding" evidence="19">
    <location>
        <begin position="14"/>
        <end position="343"/>
    </location>
</feature>
<protein>
    <recommendedName>
        <fullName evidence="5 17">Dihydrolipoyl dehydrogenase</fullName>
        <ecNumber evidence="4 17">1.8.1.4</ecNumber>
    </recommendedName>
</protein>
<comment type="caution">
    <text evidence="20">The sequence shown here is derived from an EMBL/GenBank/DDBJ whole genome shotgun (WGS) entry which is preliminary data.</text>
</comment>
<feature type="binding site" evidence="15">
    <location>
        <position position="131"/>
    </location>
    <ligand>
        <name>FAD</name>
        <dbReference type="ChEBI" id="CHEBI:57692"/>
    </ligand>
</feature>
<dbReference type="PANTHER" id="PTHR22912">
    <property type="entry name" value="DISULFIDE OXIDOREDUCTASE"/>
    <property type="match status" value="1"/>
</dbReference>
<dbReference type="Proteomes" id="UP000276587">
    <property type="component" value="Unassembled WGS sequence"/>
</dbReference>
<dbReference type="InterPro" id="IPR012999">
    <property type="entry name" value="Pyr_OxRdtase_I_AS"/>
</dbReference>
<comment type="similarity">
    <text evidence="2 17">Belongs to the class-I pyridine nucleotide-disulfide oxidoreductase family.</text>
</comment>
<evidence type="ECO:0000256" key="1">
    <source>
        <dbReference type="ARBA" id="ARBA00004496"/>
    </source>
</evidence>
<dbReference type="InterPro" id="IPR016156">
    <property type="entry name" value="FAD/NAD-linked_Rdtase_dimer_sf"/>
</dbReference>
<keyword evidence="9 17" id="KW-0560">Oxidoreductase</keyword>
<evidence type="ECO:0000256" key="17">
    <source>
        <dbReference type="RuleBase" id="RU003692"/>
    </source>
</evidence>
<comment type="catalytic activity">
    <reaction evidence="13 17">
        <text>N(6)-[(R)-dihydrolipoyl]-L-lysyl-[protein] + NAD(+) = N(6)-[(R)-lipoyl]-L-lysyl-[protein] + NADH + H(+)</text>
        <dbReference type="Rhea" id="RHEA:15045"/>
        <dbReference type="Rhea" id="RHEA-COMP:10474"/>
        <dbReference type="Rhea" id="RHEA-COMP:10475"/>
        <dbReference type="ChEBI" id="CHEBI:15378"/>
        <dbReference type="ChEBI" id="CHEBI:57540"/>
        <dbReference type="ChEBI" id="CHEBI:57945"/>
        <dbReference type="ChEBI" id="CHEBI:83099"/>
        <dbReference type="ChEBI" id="CHEBI:83100"/>
        <dbReference type="EC" id="1.8.1.4"/>
    </reaction>
</comment>
<dbReference type="EMBL" id="RBQF01000113">
    <property type="protein sequence ID" value="RMP11079.1"/>
    <property type="molecule type" value="Genomic_DNA"/>
</dbReference>
<dbReference type="PRINTS" id="PR00411">
    <property type="entry name" value="PNDRDTASEI"/>
</dbReference>
<evidence type="ECO:0000256" key="11">
    <source>
        <dbReference type="ARBA" id="ARBA00023157"/>
    </source>
</evidence>
<evidence type="ECO:0000313" key="21">
    <source>
        <dbReference type="Proteomes" id="UP000276587"/>
    </source>
</evidence>
<dbReference type="NCBIfam" id="TIGR01350">
    <property type="entry name" value="lipoamide_DH"/>
    <property type="match status" value="1"/>
</dbReference>
<dbReference type="PROSITE" id="PS00076">
    <property type="entry name" value="PYRIDINE_REDOX_1"/>
    <property type="match status" value="1"/>
</dbReference>
<organism evidence="20 21">
    <name type="scientific">Pseudomonas marginalis pv. marginalis</name>
    <dbReference type="NCBI Taxonomy" id="97473"/>
    <lineage>
        <taxon>Bacteria</taxon>
        <taxon>Pseudomonadati</taxon>
        <taxon>Pseudomonadota</taxon>
        <taxon>Gammaproteobacteria</taxon>
        <taxon>Pseudomonadales</taxon>
        <taxon>Pseudomonadaceae</taxon>
        <taxon>Pseudomonas</taxon>
    </lineage>
</organism>
<feature type="domain" description="Pyridine nucleotide-disulphide oxidoreductase dimerisation" evidence="18">
    <location>
        <begin position="362"/>
        <end position="471"/>
    </location>
</feature>
<reference evidence="20 21" key="1">
    <citation type="submission" date="2018-08" db="EMBL/GenBank/DDBJ databases">
        <title>Recombination of ecologically and evolutionarily significant loci maintains genetic cohesion in the Pseudomonas syringae species complex.</title>
        <authorList>
            <person name="Dillon M."/>
            <person name="Thakur S."/>
            <person name="Almeida R.N.D."/>
            <person name="Weir B.S."/>
            <person name="Guttman D.S."/>
        </authorList>
    </citation>
    <scope>NUCLEOTIDE SEQUENCE [LARGE SCALE GENOMIC DNA]</scope>
    <source>
        <strain evidence="20 21">ICMP 3555</strain>
    </source>
</reference>
<dbReference type="InterPro" id="IPR023753">
    <property type="entry name" value="FAD/NAD-binding_dom"/>
</dbReference>
<dbReference type="PANTHER" id="PTHR22912:SF224">
    <property type="entry name" value="DIHYDROLIPOYL DEHYDROGENASE"/>
    <property type="match status" value="1"/>
</dbReference>
<keyword evidence="15" id="KW-0547">Nucleotide-binding</keyword>
<feature type="binding site" evidence="15">
    <location>
        <begin position="197"/>
        <end position="204"/>
    </location>
    <ligand>
        <name>NAD(+)</name>
        <dbReference type="ChEBI" id="CHEBI:57540"/>
    </ligand>
</feature>
<dbReference type="AlphaFoldDB" id="A0A3M3WAU0"/>
<dbReference type="GO" id="GO:0050660">
    <property type="term" value="F:flavin adenine dinucleotide binding"/>
    <property type="evidence" value="ECO:0007669"/>
    <property type="project" value="InterPro"/>
</dbReference>
<keyword evidence="7 17" id="KW-0285">Flavoprotein</keyword>
<feature type="disulfide bond" description="Redox-active" evidence="16">
    <location>
        <begin position="58"/>
        <end position="63"/>
    </location>
</feature>